<dbReference type="SUPFAM" id="SSF55979">
    <property type="entry name" value="DNA clamp"/>
    <property type="match status" value="1"/>
</dbReference>
<dbReference type="InterPro" id="IPR046938">
    <property type="entry name" value="DNA_clamp_sf"/>
</dbReference>
<comment type="subcellular location">
    <subcellularLocation>
        <location evidence="1">Cell membrane</location>
    </subcellularLocation>
</comment>
<gene>
    <name evidence="3" type="ORF">EDC30_104259</name>
</gene>
<evidence type="ECO:0000313" key="4">
    <source>
        <dbReference type="Proteomes" id="UP000295382"/>
    </source>
</evidence>
<comment type="caution">
    <text evidence="3">The sequence shown here is derived from an EMBL/GenBank/DDBJ whole genome shotgun (WGS) entry which is preliminary data.</text>
</comment>
<evidence type="ECO:0000259" key="2">
    <source>
        <dbReference type="SMART" id="SM00843"/>
    </source>
</evidence>
<dbReference type="Pfam" id="PF09397">
    <property type="entry name" value="FtsK_gamma"/>
    <property type="match status" value="1"/>
</dbReference>
<evidence type="ECO:0000256" key="1">
    <source>
        <dbReference type="ARBA" id="ARBA00004236"/>
    </source>
</evidence>
<proteinExistence type="predicted"/>
<organism evidence="3 4">
    <name type="scientific">Paucimonas lemoignei</name>
    <name type="common">Pseudomonas lemoignei</name>
    <dbReference type="NCBI Taxonomy" id="29443"/>
    <lineage>
        <taxon>Bacteria</taxon>
        <taxon>Pseudomonadati</taxon>
        <taxon>Pseudomonadota</taxon>
        <taxon>Betaproteobacteria</taxon>
        <taxon>Burkholderiales</taxon>
        <taxon>Burkholderiaceae</taxon>
        <taxon>Paucimonas</taxon>
    </lineage>
</organism>
<keyword evidence="4" id="KW-1185">Reference proteome</keyword>
<dbReference type="InterPro" id="IPR036390">
    <property type="entry name" value="WH_DNA-bd_sf"/>
</dbReference>
<dbReference type="InterPro" id="IPR018541">
    <property type="entry name" value="Ftsk_gamma"/>
</dbReference>
<sequence>MNSNTAPEQLAIAGTEDTRSNATPHMIARVNSIAIKIAAPFMAKGDIRYYLNGINIRPLEDGSVMVVATDGHRYVVARDQEGYCEREIIVSVSKDGLKHAAAGNTLDVMSNGDAKWLDKHAAPLFFQVGNSLIEGKFPRIENVASTLGYSEGISGAVMPQYLADALKIGEYFRSIRFFTKDDDSPLMFVAGGIADLEVFGGIMKLRDCFDGLPNWFPKPVPFELTEAPGSLLLTGAEDAPEDGLYDDAVQLVKAHKRASISLVQRHLRIGYNRAARLLDMMEQAGIVSAMQSNGNREILVSA</sequence>
<reference evidence="3 4" key="1">
    <citation type="submission" date="2019-03" db="EMBL/GenBank/DDBJ databases">
        <title>Genomic Encyclopedia of Type Strains, Phase IV (KMG-IV): sequencing the most valuable type-strain genomes for metagenomic binning, comparative biology and taxonomic classification.</title>
        <authorList>
            <person name="Goeker M."/>
        </authorList>
    </citation>
    <scope>NUCLEOTIDE SEQUENCE [LARGE SCALE GENOMIC DNA]</scope>
    <source>
        <strain evidence="3 4">DSM 7445</strain>
    </source>
</reference>
<dbReference type="SMART" id="SM00843">
    <property type="entry name" value="Ftsk_gamma"/>
    <property type="match status" value="1"/>
</dbReference>
<dbReference type="AlphaFoldDB" id="A0A4R3HYY8"/>
<dbReference type="InterPro" id="IPR050206">
    <property type="entry name" value="FtsK/SpoIIIE/SftA"/>
</dbReference>
<dbReference type="Gene3D" id="1.10.10.10">
    <property type="entry name" value="Winged helix-like DNA-binding domain superfamily/Winged helix DNA-binding domain"/>
    <property type="match status" value="1"/>
</dbReference>
<name>A0A4R3HYY8_PAULE</name>
<dbReference type="InterPro" id="IPR036388">
    <property type="entry name" value="WH-like_DNA-bd_sf"/>
</dbReference>
<dbReference type="PANTHER" id="PTHR22683:SF41">
    <property type="entry name" value="DNA TRANSLOCASE FTSK"/>
    <property type="match status" value="1"/>
</dbReference>
<evidence type="ECO:0000313" key="3">
    <source>
        <dbReference type="EMBL" id="TCS37455.1"/>
    </source>
</evidence>
<dbReference type="SUPFAM" id="SSF46785">
    <property type="entry name" value="Winged helix' DNA-binding domain"/>
    <property type="match status" value="1"/>
</dbReference>
<dbReference type="Proteomes" id="UP000295382">
    <property type="component" value="Unassembled WGS sequence"/>
</dbReference>
<dbReference type="PANTHER" id="PTHR22683">
    <property type="entry name" value="SPORULATION PROTEIN RELATED"/>
    <property type="match status" value="1"/>
</dbReference>
<dbReference type="EMBL" id="SLZQ01000004">
    <property type="protein sequence ID" value="TCS37455.1"/>
    <property type="molecule type" value="Genomic_DNA"/>
</dbReference>
<protein>
    <submittedName>
        <fullName evidence="3">DNA polymerase III beta subunit-like protein</fullName>
    </submittedName>
</protein>
<accession>A0A4R3HYY8</accession>
<dbReference type="Gene3D" id="3.10.150.10">
    <property type="entry name" value="DNA Polymerase III, subunit A, domain 2"/>
    <property type="match status" value="1"/>
</dbReference>
<dbReference type="OrthoDB" id="8912946at2"/>
<feature type="domain" description="FtsK gamma" evidence="2">
    <location>
        <begin position="238"/>
        <end position="302"/>
    </location>
</feature>